<dbReference type="PANTHER" id="PTHR48486:SF1">
    <property type="entry name" value="INTERLEUKIN-13"/>
    <property type="match status" value="1"/>
</dbReference>
<dbReference type="GO" id="GO:0006955">
    <property type="term" value="P:immune response"/>
    <property type="evidence" value="ECO:0007669"/>
    <property type="project" value="InterPro"/>
</dbReference>
<organism evidence="11 12">
    <name type="scientific">Zalophus californianus</name>
    <name type="common">California sealion</name>
    <dbReference type="NCBI Taxonomy" id="9704"/>
    <lineage>
        <taxon>Eukaryota</taxon>
        <taxon>Metazoa</taxon>
        <taxon>Chordata</taxon>
        <taxon>Craniata</taxon>
        <taxon>Vertebrata</taxon>
        <taxon>Euteleostomi</taxon>
        <taxon>Mammalia</taxon>
        <taxon>Eutheria</taxon>
        <taxon>Laurasiatheria</taxon>
        <taxon>Carnivora</taxon>
        <taxon>Caniformia</taxon>
        <taxon>Pinnipedia</taxon>
        <taxon>Otariidae</taxon>
        <taxon>Zalophus</taxon>
    </lineage>
</organism>
<evidence type="ECO:0000256" key="6">
    <source>
        <dbReference type="ARBA" id="ARBA00022525"/>
    </source>
</evidence>
<dbReference type="InterPro" id="IPR001325">
    <property type="entry name" value="IL-4/IL-13"/>
</dbReference>
<comment type="subcellular location">
    <subcellularLocation>
        <location evidence="1">Secreted</location>
    </subcellularLocation>
</comment>
<dbReference type="GeneID" id="113928605"/>
<keyword evidence="7" id="KW-0732">Signal</keyword>
<dbReference type="Pfam" id="PF03487">
    <property type="entry name" value="IL13"/>
    <property type="match status" value="1"/>
</dbReference>
<dbReference type="OrthoDB" id="9447464at2759"/>
<evidence type="ECO:0000256" key="5">
    <source>
        <dbReference type="ARBA" id="ARBA00022514"/>
    </source>
</evidence>
<dbReference type="GO" id="GO:0005615">
    <property type="term" value="C:extracellular space"/>
    <property type="evidence" value="ECO:0007669"/>
    <property type="project" value="UniProtKB-KW"/>
</dbReference>
<dbReference type="InterPro" id="IPR020470">
    <property type="entry name" value="IL-13"/>
</dbReference>
<protein>
    <recommendedName>
        <fullName evidence="4">Interleukin-13</fullName>
    </recommendedName>
</protein>
<keyword evidence="6" id="KW-0964">Secreted</keyword>
<dbReference type="AlphaFoldDB" id="A0A6J2DWR8"/>
<comment type="similarity">
    <text evidence="2">Belongs to the IL-4/IL-13 family.</text>
</comment>
<dbReference type="GO" id="GO:0005126">
    <property type="term" value="F:cytokine receptor binding"/>
    <property type="evidence" value="ECO:0007669"/>
    <property type="project" value="InterPro"/>
</dbReference>
<dbReference type="InterPro" id="IPR009079">
    <property type="entry name" value="4_helix_cytokine-like_core"/>
</dbReference>
<comment type="subunit">
    <text evidence="3">Interacts with IL13RA2.</text>
</comment>
<dbReference type="CTD" id="3596"/>
<dbReference type="KEGG" id="zca:113928605"/>
<keyword evidence="10" id="KW-1133">Transmembrane helix</keyword>
<keyword evidence="9" id="KW-0325">Glycoprotein</keyword>
<dbReference type="SMART" id="SM00190">
    <property type="entry name" value="IL4_13"/>
    <property type="match status" value="1"/>
</dbReference>
<evidence type="ECO:0000313" key="11">
    <source>
        <dbReference type="Proteomes" id="UP000515165"/>
    </source>
</evidence>
<dbReference type="Proteomes" id="UP000515165">
    <property type="component" value="Chromosome 5"/>
</dbReference>
<sequence>MWFLDSTRQSGDLGRRRHLWPIKAAARGQGHKPLSLGQPTGLLLAPPVLALGSMALWLTMVIALTCLGGLASPVPGPNSTALKELIEELVNITQNQASLCNGSMVWSIKRTGSMYCAALESLVNVSDCSAIQRTQRMLKALCLHNILAGQISSERSQDTKIEVIQLMKNLLTHVRGVYRHGKLT</sequence>
<keyword evidence="5" id="KW-0202">Cytokine</keyword>
<name>A0A6J2DWR8_ZALCA</name>
<accession>A0A6J2DWR8</accession>
<evidence type="ECO:0000256" key="7">
    <source>
        <dbReference type="ARBA" id="ARBA00022729"/>
    </source>
</evidence>
<evidence type="ECO:0000256" key="3">
    <source>
        <dbReference type="ARBA" id="ARBA00011337"/>
    </source>
</evidence>
<evidence type="ECO:0000256" key="4">
    <source>
        <dbReference type="ARBA" id="ARBA00016752"/>
    </source>
</evidence>
<evidence type="ECO:0000256" key="10">
    <source>
        <dbReference type="SAM" id="Phobius"/>
    </source>
</evidence>
<proteinExistence type="inferred from homology"/>
<evidence type="ECO:0000256" key="9">
    <source>
        <dbReference type="ARBA" id="ARBA00023180"/>
    </source>
</evidence>
<evidence type="ECO:0000313" key="12">
    <source>
        <dbReference type="RefSeq" id="XP_027460271.2"/>
    </source>
</evidence>
<keyword evidence="11" id="KW-1185">Reference proteome</keyword>
<dbReference type="PANTHER" id="PTHR48486">
    <property type="entry name" value="INTERLEUKIN-13"/>
    <property type="match status" value="1"/>
</dbReference>
<dbReference type="RefSeq" id="XP_027460271.2">
    <property type="nucleotide sequence ID" value="XM_027604470.2"/>
</dbReference>
<gene>
    <name evidence="12" type="primary">IL13</name>
</gene>
<dbReference type="GO" id="GO:0005125">
    <property type="term" value="F:cytokine activity"/>
    <property type="evidence" value="ECO:0007669"/>
    <property type="project" value="UniProtKB-KW"/>
</dbReference>
<reference evidence="12" key="1">
    <citation type="submission" date="2025-08" db="UniProtKB">
        <authorList>
            <consortium name="RefSeq"/>
        </authorList>
    </citation>
    <scope>IDENTIFICATION</scope>
    <source>
        <tissue evidence="12">Blood</tissue>
    </source>
</reference>
<evidence type="ECO:0000256" key="8">
    <source>
        <dbReference type="ARBA" id="ARBA00023157"/>
    </source>
</evidence>
<dbReference type="Gene3D" id="1.20.1250.10">
    <property type="match status" value="1"/>
</dbReference>
<dbReference type="InterPro" id="IPR018096">
    <property type="entry name" value="IL-4/IL-13_CS"/>
</dbReference>
<keyword evidence="8" id="KW-1015">Disulfide bond</keyword>
<dbReference type="PRINTS" id="PR01929">
    <property type="entry name" value="INTRLEUKIN13"/>
</dbReference>
<dbReference type="PROSITE" id="PS00838">
    <property type="entry name" value="INTERLEUKIN_4_13"/>
    <property type="match status" value="1"/>
</dbReference>
<keyword evidence="10" id="KW-0472">Membrane</keyword>
<evidence type="ECO:0000256" key="2">
    <source>
        <dbReference type="ARBA" id="ARBA00009855"/>
    </source>
</evidence>
<keyword evidence="10" id="KW-0812">Transmembrane</keyword>
<feature type="transmembrane region" description="Helical" evidence="10">
    <location>
        <begin position="48"/>
        <end position="70"/>
    </location>
</feature>
<evidence type="ECO:0000256" key="1">
    <source>
        <dbReference type="ARBA" id="ARBA00004613"/>
    </source>
</evidence>
<dbReference type="SUPFAM" id="SSF47266">
    <property type="entry name" value="4-helical cytokines"/>
    <property type="match status" value="1"/>
</dbReference>